<comment type="caution">
    <text evidence="1">The sequence shown here is derived from an EMBL/GenBank/DDBJ whole genome shotgun (WGS) entry which is preliminary data.</text>
</comment>
<dbReference type="RefSeq" id="WP_120809965.1">
    <property type="nucleotide sequence ID" value="NZ_RBID01000011.1"/>
</dbReference>
<accession>A0A495BJ47</accession>
<evidence type="ECO:0000313" key="1">
    <source>
        <dbReference type="EMBL" id="RKQ61367.1"/>
    </source>
</evidence>
<reference evidence="1 2" key="1">
    <citation type="submission" date="2018-10" db="EMBL/GenBank/DDBJ databases">
        <title>Genomic Encyclopedia of Type Strains, Phase IV (KMG-IV): sequencing the most valuable type-strain genomes for metagenomic binning, comparative biology and taxonomic classification.</title>
        <authorList>
            <person name="Goeker M."/>
        </authorList>
    </citation>
    <scope>NUCLEOTIDE SEQUENCE [LARGE SCALE GENOMIC DNA]</scope>
    <source>
        <strain evidence="1 2">DSM 3303</strain>
    </source>
</reference>
<proteinExistence type="predicted"/>
<organism evidence="1 2">
    <name type="scientific">Vogesella indigofera</name>
    <name type="common">Pseudomonas indigofera</name>
    <dbReference type="NCBI Taxonomy" id="45465"/>
    <lineage>
        <taxon>Bacteria</taxon>
        <taxon>Pseudomonadati</taxon>
        <taxon>Pseudomonadota</taxon>
        <taxon>Betaproteobacteria</taxon>
        <taxon>Neisseriales</taxon>
        <taxon>Chromobacteriaceae</taxon>
        <taxon>Vogesella</taxon>
    </lineage>
</organism>
<dbReference type="AlphaFoldDB" id="A0A495BJ47"/>
<dbReference type="Proteomes" id="UP000279384">
    <property type="component" value="Unassembled WGS sequence"/>
</dbReference>
<sequence>MITVNIDKAKVIAHDVRRARRAQEFQPLDEQIARQIPGTDVAALETQRQEIRDRYAQIQGSIETATTADAIKAAISD</sequence>
<protein>
    <submittedName>
        <fullName evidence="1">Uncharacterized protein</fullName>
    </submittedName>
</protein>
<name>A0A495BJ47_VOGIN</name>
<evidence type="ECO:0000313" key="2">
    <source>
        <dbReference type="Proteomes" id="UP000279384"/>
    </source>
</evidence>
<dbReference type="EMBL" id="RBID01000011">
    <property type="protein sequence ID" value="RKQ61367.1"/>
    <property type="molecule type" value="Genomic_DNA"/>
</dbReference>
<gene>
    <name evidence="1" type="ORF">C8E02_1139</name>
</gene>